<reference evidence="1 2" key="1">
    <citation type="submission" date="2018-05" db="EMBL/GenBank/DDBJ databases">
        <title>Genome sequencing of Flavobacterium sp. HYN0049.</title>
        <authorList>
            <person name="Yi H."/>
            <person name="Baek C."/>
        </authorList>
    </citation>
    <scope>NUCLEOTIDE SEQUENCE [LARGE SCALE GENOMIC DNA]</scope>
    <source>
        <strain evidence="1 2">HYN0049</strain>
    </source>
</reference>
<sequence>MCTNHQIRFIKKSGLQRIDQRIAFIGGVNPDGTTWQISQKEAIIGIESGKWIFYITCNEEFSKVIVAVSPDADKYLKAELDFLDLSLLMLLPDYPLGLQLG</sequence>
<proteinExistence type="predicted"/>
<dbReference type="OrthoDB" id="826539at2"/>
<dbReference type="InterPro" id="IPR024997">
    <property type="entry name" value="DUF3892"/>
</dbReference>
<organism evidence="1 2">
    <name type="scientific">Flavobacterium pallidum</name>
    <dbReference type="NCBI Taxonomy" id="2172098"/>
    <lineage>
        <taxon>Bacteria</taxon>
        <taxon>Pseudomonadati</taxon>
        <taxon>Bacteroidota</taxon>
        <taxon>Flavobacteriia</taxon>
        <taxon>Flavobacteriales</taxon>
        <taxon>Flavobacteriaceae</taxon>
        <taxon>Flavobacterium</taxon>
    </lineage>
</organism>
<dbReference type="Proteomes" id="UP000244937">
    <property type="component" value="Chromosome"/>
</dbReference>
<evidence type="ECO:0000313" key="2">
    <source>
        <dbReference type="Proteomes" id="UP000244937"/>
    </source>
</evidence>
<keyword evidence="2" id="KW-1185">Reference proteome</keyword>
<dbReference type="Pfam" id="PF13031">
    <property type="entry name" value="DUF3892"/>
    <property type="match status" value="1"/>
</dbReference>
<evidence type="ECO:0000313" key="1">
    <source>
        <dbReference type="EMBL" id="AWI26620.1"/>
    </source>
</evidence>
<protein>
    <submittedName>
        <fullName evidence="1">DUF3892 domain-containing protein</fullName>
    </submittedName>
</protein>
<accession>A0A2S1SJM3</accession>
<dbReference type="RefSeq" id="WP_108904397.1">
    <property type="nucleotide sequence ID" value="NZ_CP029187.1"/>
</dbReference>
<name>A0A2S1SJM3_9FLAO</name>
<dbReference type="AlphaFoldDB" id="A0A2S1SJM3"/>
<dbReference type="KEGG" id="fpal:HYN49_12335"/>
<gene>
    <name evidence="1" type="ORF">HYN49_12335</name>
</gene>
<dbReference type="EMBL" id="CP029187">
    <property type="protein sequence ID" value="AWI26620.1"/>
    <property type="molecule type" value="Genomic_DNA"/>
</dbReference>